<keyword evidence="3 7" id="KW-1133">Transmembrane helix</keyword>
<accession>A0A1R3RHL3</accession>
<dbReference type="PANTHER" id="PTHR33048:SF2">
    <property type="entry name" value="SRPK"/>
    <property type="match status" value="1"/>
</dbReference>
<dbReference type="PANTHER" id="PTHR33048">
    <property type="entry name" value="PTH11-LIKE INTEGRAL MEMBRANE PROTEIN (AFU_ORTHOLOGUE AFUA_5G11245)"/>
    <property type="match status" value="1"/>
</dbReference>
<feature type="transmembrane region" description="Helical" evidence="7">
    <location>
        <begin position="216"/>
        <end position="236"/>
    </location>
</feature>
<evidence type="ECO:0000313" key="10">
    <source>
        <dbReference type="Proteomes" id="UP000188318"/>
    </source>
</evidence>
<dbReference type="EMBL" id="KV907503">
    <property type="protein sequence ID" value="OOF93960.1"/>
    <property type="molecule type" value="Genomic_DNA"/>
</dbReference>
<evidence type="ECO:0000256" key="5">
    <source>
        <dbReference type="ARBA" id="ARBA00038359"/>
    </source>
</evidence>
<feature type="non-terminal residue" evidence="9">
    <location>
        <position position="372"/>
    </location>
</feature>
<dbReference type="GO" id="GO:0016020">
    <property type="term" value="C:membrane"/>
    <property type="evidence" value="ECO:0007669"/>
    <property type="project" value="UniProtKB-SubCell"/>
</dbReference>
<comment type="subcellular location">
    <subcellularLocation>
        <location evidence="1">Membrane</location>
        <topology evidence="1">Multi-pass membrane protein</topology>
    </subcellularLocation>
</comment>
<feature type="domain" description="Rhodopsin" evidence="8">
    <location>
        <begin position="21"/>
        <end position="274"/>
    </location>
</feature>
<evidence type="ECO:0000256" key="1">
    <source>
        <dbReference type="ARBA" id="ARBA00004141"/>
    </source>
</evidence>
<dbReference type="OrthoDB" id="2988756at2759"/>
<evidence type="ECO:0000259" key="8">
    <source>
        <dbReference type="Pfam" id="PF20684"/>
    </source>
</evidence>
<organism evidence="9 10">
    <name type="scientific">Aspergillus carbonarius (strain ITEM 5010)</name>
    <dbReference type="NCBI Taxonomy" id="602072"/>
    <lineage>
        <taxon>Eukaryota</taxon>
        <taxon>Fungi</taxon>
        <taxon>Dikarya</taxon>
        <taxon>Ascomycota</taxon>
        <taxon>Pezizomycotina</taxon>
        <taxon>Eurotiomycetes</taxon>
        <taxon>Eurotiomycetidae</taxon>
        <taxon>Eurotiales</taxon>
        <taxon>Aspergillaceae</taxon>
        <taxon>Aspergillus</taxon>
        <taxon>Aspergillus subgen. Circumdati</taxon>
    </lineage>
</organism>
<feature type="region of interest" description="Disordered" evidence="6">
    <location>
        <begin position="296"/>
        <end position="321"/>
    </location>
</feature>
<keyword evidence="2 7" id="KW-0812">Transmembrane</keyword>
<protein>
    <recommendedName>
        <fullName evidence="8">Rhodopsin domain-containing protein</fullName>
    </recommendedName>
</protein>
<evidence type="ECO:0000256" key="3">
    <source>
        <dbReference type="ARBA" id="ARBA00022989"/>
    </source>
</evidence>
<dbReference type="OMA" id="QWGSKIQ"/>
<feature type="transmembrane region" description="Helical" evidence="7">
    <location>
        <begin position="98"/>
        <end position="119"/>
    </location>
</feature>
<comment type="similarity">
    <text evidence="5">Belongs to the SAT4 family.</text>
</comment>
<proteinExistence type="inferred from homology"/>
<gene>
    <name evidence="9" type="ORF">ASPCADRAFT_18222</name>
</gene>
<name>A0A1R3RHL3_ASPC5</name>
<evidence type="ECO:0000313" key="9">
    <source>
        <dbReference type="EMBL" id="OOF93960.1"/>
    </source>
</evidence>
<keyword evidence="4 7" id="KW-0472">Membrane</keyword>
<feature type="transmembrane region" description="Helical" evidence="7">
    <location>
        <begin position="179"/>
        <end position="204"/>
    </location>
</feature>
<dbReference type="VEuPathDB" id="FungiDB:ASPCADRAFT_18222"/>
<dbReference type="Proteomes" id="UP000188318">
    <property type="component" value="Unassembled WGS sequence"/>
</dbReference>
<evidence type="ECO:0000256" key="4">
    <source>
        <dbReference type="ARBA" id="ARBA00023136"/>
    </source>
</evidence>
<evidence type="ECO:0000256" key="2">
    <source>
        <dbReference type="ARBA" id="ARBA00022692"/>
    </source>
</evidence>
<evidence type="ECO:0000256" key="6">
    <source>
        <dbReference type="SAM" id="MobiDB-lite"/>
    </source>
</evidence>
<dbReference type="InterPro" id="IPR049326">
    <property type="entry name" value="Rhodopsin_dom_fungi"/>
</dbReference>
<keyword evidence="10" id="KW-1185">Reference proteome</keyword>
<dbReference type="STRING" id="602072.A0A1R3RHL3"/>
<feature type="transmembrane region" description="Helical" evidence="7">
    <location>
        <begin position="135"/>
        <end position="159"/>
    </location>
</feature>
<dbReference type="InterPro" id="IPR052337">
    <property type="entry name" value="SAT4-like"/>
</dbReference>
<sequence>MANADTEAFILLAVGLCFILLRIYVRWGQVGSPLNFAVDDYLMPLAGLGFTVETVAAHLVRSTFSGLTNSYMTDEQRAAVDPSSREYYDRVWGSKVQVIGWSLYAMILWLIKFCVAIYYSRLTTGLNHLPTRIRFAYILLGITYLIVTLTLILGCQPIHKNWQINPNPGNLCQPTNSTLNILIVVIPNIITDLYLMSIPLPLLWAVKISRRQKLTLMGLFSSAAFIIMAGIIRAVVIMTSGPNGAISGSEWVCRETFVSIIVSNLPIIQPLIRKGAGRVGLSVLFSSVGGSRSKYRDRQRGESYPLGSRISQTGGYGNREGGRARVSVSVLANERGVGIGIGDGGDEEGLVRGPLGREGDIKVTRETIVERE</sequence>
<feature type="transmembrane region" description="Helical" evidence="7">
    <location>
        <begin position="7"/>
        <end position="25"/>
    </location>
</feature>
<evidence type="ECO:0000256" key="7">
    <source>
        <dbReference type="SAM" id="Phobius"/>
    </source>
</evidence>
<reference evidence="10" key="1">
    <citation type="journal article" date="2017" name="Genome Biol.">
        <title>Comparative genomics reveals high biological diversity and specific adaptations in the industrially and medically important fungal genus Aspergillus.</title>
        <authorList>
            <person name="de Vries R.P."/>
            <person name="Riley R."/>
            <person name="Wiebenga A."/>
            <person name="Aguilar-Osorio G."/>
            <person name="Amillis S."/>
            <person name="Uchima C.A."/>
            <person name="Anderluh G."/>
            <person name="Asadollahi M."/>
            <person name="Askin M."/>
            <person name="Barry K."/>
            <person name="Battaglia E."/>
            <person name="Bayram O."/>
            <person name="Benocci T."/>
            <person name="Braus-Stromeyer S.A."/>
            <person name="Caldana C."/>
            <person name="Canovas D."/>
            <person name="Cerqueira G.C."/>
            <person name="Chen F."/>
            <person name="Chen W."/>
            <person name="Choi C."/>
            <person name="Clum A."/>
            <person name="Dos Santos R.A."/>
            <person name="Damasio A.R."/>
            <person name="Diallinas G."/>
            <person name="Emri T."/>
            <person name="Fekete E."/>
            <person name="Flipphi M."/>
            <person name="Freyberg S."/>
            <person name="Gallo A."/>
            <person name="Gournas C."/>
            <person name="Habgood R."/>
            <person name="Hainaut M."/>
            <person name="Harispe M.L."/>
            <person name="Henrissat B."/>
            <person name="Hilden K.S."/>
            <person name="Hope R."/>
            <person name="Hossain A."/>
            <person name="Karabika E."/>
            <person name="Karaffa L."/>
            <person name="Karanyi Z."/>
            <person name="Krasevec N."/>
            <person name="Kuo A."/>
            <person name="Kusch H."/>
            <person name="LaButti K."/>
            <person name="Lagendijk E.L."/>
            <person name="Lapidus A."/>
            <person name="Levasseur A."/>
            <person name="Lindquist E."/>
            <person name="Lipzen A."/>
            <person name="Logrieco A.F."/>
            <person name="MacCabe A."/>
            <person name="Maekelae M.R."/>
            <person name="Malavazi I."/>
            <person name="Melin P."/>
            <person name="Meyer V."/>
            <person name="Mielnichuk N."/>
            <person name="Miskei M."/>
            <person name="Molnar A.P."/>
            <person name="Mule G."/>
            <person name="Ngan C.Y."/>
            <person name="Orejas M."/>
            <person name="Orosz E."/>
            <person name="Ouedraogo J.P."/>
            <person name="Overkamp K.M."/>
            <person name="Park H.-S."/>
            <person name="Perrone G."/>
            <person name="Piumi F."/>
            <person name="Punt P.J."/>
            <person name="Ram A.F."/>
            <person name="Ramon A."/>
            <person name="Rauscher S."/>
            <person name="Record E."/>
            <person name="Riano-Pachon D.M."/>
            <person name="Robert V."/>
            <person name="Roehrig J."/>
            <person name="Ruller R."/>
            <person name="Salamov A."/>
            <person name="Salih N.S."/>
            <person name="Samson R.A."/>
            <person name="Sandor E."/>
            <person name="Sanguinetti M."/>
            <person name="Schuetze T."/>
            <person name="Sepcic K."/>
            <person name="Shelest E."/>
            <person name="Sherlock G."/>
            <person name="Sophianopoulou V."/>
            <person name="Squina F.M."/>
            <person name="Sun H."/>
            <person name="Susca A."/>
            <person name="Todd R.B."/>
            <person name="Tsang A."/>
            <person name="Unkles S.E."/>
            <person name="van de Wiele N."/>
            <person name="van Rossen-Uffink D."/>
            <person name="Oliveira J.V."/>
            <person name="Vesth T.C."/>
            <person name="Visser J."/>
            <person name="Yu J.-H."/>
            <person name="Zhou M."/>
            <person name="Andersen M.R."/>
            <person name="Archer D.B."/>
            <person name="Baker S.E."/>
            <person name="Benoit I."/>
            <person name="Brakhage A.A."/>
            <person name="Braus G.H."/>
            <person name="Fischer R."/>
            <person name="Frisvad J.C."/>
            <person name="Goldman G.H."/>
            <person name="Houbraken J."/>
            <person name="Oakley B."/>
            <person name="Pocsi I."/>
            <person name="Scazzocchio C."/>
            <person name="Seiboth B."/>
            <person name="vanKuyk P.A."/>
            <person name="Wortman J."/>
            <person name="Dyer P.S."/>
            <person name="Grigoriev I.V."/>
        </authorList>
    </citation>
    <scope>NUCLEOTIDE SEQUENCE [LARGE SCALE GENOMIC DNA]</scope>
    <source>
        <strain evidence="10">ITEM 5010</strain>
    </source>
</reference>
<dbReference type="Pfam" id="PF20684">
    <property type="entry name" value="Fung_rhodopsin"/>
    <property type="match status" value="1"/>
</dbReference>
<dbReference type="AlphaFoldDB" id="A0A1R3RHL3"/>